<organism evidence="6">
    <name type="scientific">Mizugakiibacter sediminis</name>
    <dbReference type="NCBI Taxonomy" id="1475481"/>
    <lineage>
        <taxon>Bacteria</taxon>
        <taxon>Pseudomonadati</taxon>
        <taxon>Pseudomonadota</taxon>
        <taxon>Gammaproteobacteria</taxon>
        <taxon>Lysobacterales</taxon>
        <taxon>Rhodanobacteraceae</taxon>
        <taxon>Mizugakiibacter</taxon>
    </lineage>
</organism>
<dbReference type="InterPro" id="IPR000792">
    <property type="entry name" value="Tscrpt_reg_LuxR_C"/>
</dbReference>
<evidence type="ECO:0000256" key="1">
    <source>
        <dbReference type="ARBA" id="ARBA00022553"/>
    </source>
</evidence>
<dbReference type="GO" id="GO:0003677">
    <property type="term" value="F:DNA binding"/>
    <property type="evidence" value="ECO:0007669"/>
    <property type="project" value="UniProtKB-KW"/>
</dbReference>
<feature type="domain" description="HTH luxR-type" evidence="4">
    <location>
        <begin position="151"/>
        <end position="216"/>
    </location>
</feature>
<keyword evidence="2 6" id="KW-0238">DNA-binding</keyword>
<dbReference type="InterPro" id="IPR051015">
    <property type="entry name" value="EvgA-like"/>
</dbReference>
<evidence type="ECO:0000259" key="5">
    <source>
        <dbReference type="PROSITE" id="PS50110"/>
    </source>
</evidence>
<evidence type="ECO:0000313" key="6">
    <source>
        <dbReference type="EMBL" id="GAP65702.1"/>
    </source>
</evidence>
<dbReference type="Pfam" id="PF00196">
    <property type="entry name" value="GerE"/>
    <property type="match status" value="1"/>
</dbReference>
<dbReference type="AlphaFoldDB" id="A0A0K8QMP8"/>
<feature type="domain" description="Response regulatory" evidence="5">
    <location>
        <begin position="9"/>
        <end position="126"/>
    </location>
</feature>
<gene>
    <name evidence="6" type="ORF">MBSD_n0993</name>
</gene>
<dbReference type="GO" id="GO:0000160">
    <property type="term" value="P:phosphorelay signal transduction system"/>
    <property type="evidence" value="ECO:0007669"/>
    <property type="project" value="InterPro"/>
</dbReference>
<dbReference type="STRING" id="1475481.GCA_000953855_01010"/>
<dbReference type="Gene3D" id="3.40.50.2300">
    <property type="match status" value="1"/>
</dbReference>
<dbReference type="Pfam" id="PF00072">
    <property type="entry name" value="Response_reg"/>
    <property type="match status" value="1"/>
</dbReference>
<dbReference type="InterPro" id="IPR058245">
    <property type="entry name" value="NreC/VraR/RcsB-like_REC"/>
</dbReference>
<dbReference type="PRINTS" id="PR00038">
    <property type="entry name" value="HTHLUXR"/>
</dbReference>
<dbReference type="GO" id="GO:0006355">
    <property type="term" value="P:regulation of DNA-templated transcription"/>
    <property type="evidence" value="ECO:0007669"/>
    <property type="project" value="InterPro"/>
</dbReference>
<evidence type="ECO:0000313" key="7">
    <source>
        <dbReference type="Proteomes" id="UP000253740"/>
    </source>
</evidence>
<dbReference type="SMART" id="SM00421">
    <property type="entry name" value="HTH_LUXR"/>
    <property type="match status" value="1"/>
</dbReference>
<evidence type="ECO:0000256" key="3">
    <source>
        <dbReference type="PROSITE-ProRule" id="PRU00169"/>
    </source>
</evidence>
<dbReference type="SMART" id="SM00448">
    <property type="entry name" value="REC"/>
    <property type="match status" value="1"/>
</dbReference>
<dbReference type="InterPro" id="IPR011006">
    <property type="entry name" value="CheY-like_superfamily"/>
</dbReference>
<keyword evidence="7" id="KW-1185">Reference proteome</keyword>
<dbReference type="SUPFAM" id="SSF46894">
    <property type="entry name" value="C-terminal effector domain of the bipartite response regulators"/>
    <property type="match status" value="1"/>
</dbReference>
<dbReference type="PROSITE" id="PS50043">
    <property type="entry name" value="HTH_LUXR_2"/>
    <property type="match status" value="1"/>
</dbReference>
<dbReference type="InterPro" id="IPR001789">
    <property type="entry name" value="Sig_transdc_resp-reg_receiver"/>
</dbReference>
<evidence type="ECO:0000259" key="4">
    <source>
        <dbReference type="PROSITE" id="PS50043"/>
    </source>
</evidence>
<name>A0A0K8QMP8_9GAMM</name>
<accession>A0A0K8QMP8</accession>
<reference evidence="6" key="1">
    <citation type="submission" date="2015-08" db="EMBL/GenBank/DDBJ databases">
        <title>Complete DNA Sequence of Pseudomonas syringae pv. actinidiae, the Causal Agent of Kiwifruit Canker Disease.</title>
        <authorList>
            <person name="Rikkerink E.H.A."/>
            <person name="Fineran P.C."/>
        </authorList>
    </citation>
    <scope>NUCLEOTIDE SEQUENCE</scope>
    <source>
        <strain evidence="6">SkMP5</strain>
    </source>
</reference>
<feature type="modified residue" description="4-aspartylphosphate" evidence="3">
    <location>
        <position position="61"/>
    </location>
</feature>
<dbReference type="CDD" id="cd06170">
    <property type="entry name" value="LuxR_C_like"/>
    <property type="match status" value="1"/>
</dbReference>
<dbReference type="PROSITE" id="PS50110">
    <property type="entry name" value="RESPONSE_REGULATORY"/>
    <property type="match status" value="1"/>
</dbReference>
<dbReference type="EMBL" id="DF970168">
    <property type="protein sequence ID" value="GAP65702.1"/>
    <property type="molecule type" value="Genomic_DNA"/>
</dbReference>
<dbReference type="SUPFAM" id="SSF52172">
    <property type="entry name" value="CheY-like"/>
    <property type="match status" value="1"/>
</dbReference>
<sequence length="229" mass="24406">MGRTQRMRDVLIADDHPLFRDALTRAVHTALPDAAVHGADSVPALLALLESRPDADLLLLDLHMPGARGFSALAHIRGQYPGLPVIVVSAHEEVAVLRRALGHGAAGYIPKSAAVESIVDAINAVLGGDVWLPPRLGADAHGELKADEAEIAARVAELTPQQFRVLSMIAEGKLNKQIAFELNVSEATVKAHMTAIMRKLGVSNRTQVALLASHLTLEQIPPPALPDED</sequence>
<dbReference type="InterPro" id="IPR016032">
    <property type="entry name" value="Sig_transdc_resp-reg_C-effctor"/>
</dbReference>
<dbReference type="CDD" id="cd17535">
    <property type="entry name" value="REC_NarL-like"/>
    <property type="match status" value="1"/>
</dbReference>
<dbReference type="PANTHER" id="PTHR45566">
    <property type="entry name" value="HTH-TYPE TRANSCRIPTIONAL REGULATOR YHJB-RELATED"/>
    <property type="match status" value="1"/>
</dbReference>
<proteinExistence type="predicted"/>
<evidence type="ECO:0000256" key="2">
    <source>
        <dbReference type="ARBA" id="ARBA00023125"/>
    </source>
</evidence>
<keyword evidence="1 3" id="KW-0597">Phosphoprotein</keyword>
<dbReference type="PANTHER" id="PTHR45566:SF1">
    <property type="entry name" value="HTH-TYPE TRANSCRIPTIONAL REGULATOR YHJB-RELATED"/>
    <property type="match status" value="1"/>
</dbReference>
<dbReference type="PROSITE" id="PS00622">
    <property type="entry name" value="HTH_LUXR_1"/>
    <property type="match status" value="1"/>
</dbReference>
<dbReference type="Proteomes" id="UP000253740">
    <property type="component" value="Unassembled WGS sequence"/>
</dbReference>
<protein>
    <submittedName>
        <fullName evidence="6">Response regulator containing a CheY-likereceiver domain and an HTH DNA-binding domain</fullName>
    </submittedName>
</protein>